<protein>
    <submittedName>
        <fullName evidence="1">Uncharacterized protein</fullName>
    </submittedName>
</protein>
<sequence>RTKDESTNNRSRLKVDSLSLPRTKAPRTLIHPYTLISKVVGFLLFKTQPNFRGSFKKIVLILHALSTANCHIFDPDMWSAIAYMQVRLSALTATTEPSEQDKIVANCVNIH</sequence>
<feature type="non-terminal residue" evidence="1">
    <location>
        <position position="1"/>
    </location>
</feature>
<dbReference type="EMBL" id="JRYO01000047">
    <property type="protein sequence ID" value="KHE93568.1"/>
    <property type="molecule type" value="Genomic_DNA"/>
</dbReference>
<comment type="caution">
    <text evidence="1">The sequence shown here is derived from an EMBL/GenBank/DDBJ whole genome shotgun (WGS) entry which is preliminary data.</text>
</comment>
<dbReference type="AlphaFoldDB" id="A0A0B0EQZ7"/>
<reference evidence="1 2" key="1">
    <citation type="submission" date="2014-10" db="EMBL/GenBank/DDBJ databases">
        <title>Draft genome of anammox bacterium scalindua brodae, obtained using differential coverage binning of sequence data from two enrichment reactors.</title>
        <authorList>
            <person name="Speth D.R."/>
            <person name="Russ L."/>
            <person name="Kartal B."/>
            <person name="Op den Camp H.J."/>
            <person name="Dutilh B.E."/>
            <person name="Jetten M.S."/>
        </authorList>
    </citation>
    <scope>NUCLEOTIDE SEQUENCE [LARGE SCALE GENOMIC DNA]</scope>
    <source>
        <strain evidence="1">RU1</strain>
    </source>
</reference>
<name>A0A0B0EQZ7_9BACT</name>
<accession>A0A0B0EQZ7</accession>
<organism evidence="1 2">
    <name type="scientific">Candidatus Scalindua brodae</name>
    <dbReference type="NCBI Taxonomy" id="237368"/>
    <lineage>
        <taxon>Bacteria</taxon>
        <taxon>Pseudomonadati</taxon>
        <taxon>Planctomycetota</taxon>
        <taxon>Candidatus Brocadiia</taxon>
        <taxon>Candidatus Brocadiales</taxon>
        <taxon>Candidatus Scalinduaceae</taxon>
        <taxon>Candidatus Scalindua</taxon>
    </lineage>
</organism>
<dbReference type="Proteomes" id="UP000030652">
    <property type="component" value="Unassembled WGS sequence"/>
</dbReference>
<gene>
    <name evidence="1" type="ORF">SCABRO_00678</name>
</gene>
<evidence type="ECO:0000313" key="1">
    <source>
        <dbReference type="EMBL" id="KHE93568.1"/>
    </source>
</evidence>
<evidence type="ECO:0000313" key="2">
    <source>
        <dbReference type="Proteomes" id="UP000030652"/>
    </source>
</evidence>
<proteinExistence type="predicted"/>